<dbReference type="Gene3D" id="1.10.10.10">
    <property type="entry name" value="Winged helix-like DNA-binding domain superfamily/Winged helix DNA-binding domain"/>
    <property type="match status" value="1"/>
</dbReference>
<keyword evidence="3" id="KW-0238">DNA-binding</keyword>
<dbReference type="Gene3D" id="3.40.190.10">
    <property type="entry name" value="Periplasmic binding protein-like II"/>
    <property type="match status" value="2"/>
</dbReference>
<evidence type="ECO:0000313" key="6">
    <source>
        <dbReference type="EMBL" id="PWE15221.1"/>
    </source>
</evidence>
<dbReference type="InterPro" id="IPR036388">
    <property type="entry name" value="WH-like_DNA-bd_sf"/>
</dbReference>
<dbReference type="Pfam" id="PF03466">
    <property type="entry name" value="LysR_substrate"/>
    <property type="match status" value="1"/>
</dbReference>
<feature type="domain" description="HTH lysR-type" evidence="5">
    <location>
        <begin position="12"/>
        <end position="70"/>
    </location>
</feature>
<keyword evidence="4" id="KW-0804">Transcription</keyword>
<keyword evidence="2" id="KW-0805">Transcription regulation</keyword>
<dbReference type="EMBL" id="QEXO01000001">
    <property type="protein sequence ID" value="PWE15221.1"/>
    <property type="molecule type" value="Genomic_DNA"/>
</dbReference>
<dbReference type="GeneID" id="29369854"/>
<dbReference type="GO" id="GO:0000976">
    <property type="term" value="F:transcription cis-regulatory region binding"/>
    <property type="evidence" value="ECO:0007669"/>
    <property type="project" value="TreeGrafter"/>
</dbReference>
<dbReference type="STRING" id="511.UZ73_04530"/>
<dbReference type="InterPro" id="IPR036390">
    <property type="entry name" value="WH_DNA-bd_sf"/>
</dbReference>
<dbReference type="CDD" id="cd05466">
    <property type="entry name" value="PBP2_LTTR_substrate"/>
    <property type="match status" value="1"/>
</dbReference>
<comment type="similarity">
    <text evidence="1">Belongs to the LysR transcriptional regulatory family.</text>
</comment>
<name>A0A2U2BMH7_ALCFA</name>
<dbReference type="RefSeq" id="WP_045930352.1">
    <property type="nucleotide sequence ID" value="NZ_CP013119.1"/>
</dbReference>
<evidence type="ECO:0000256" key="4">
    <source>
        <dbReference type="ARBA" id="ARBA00023163"/>
    </source>
</evidence>
<dbReference type="SUPFAM" id="SSF53850">
    <property type="entry name" value="Periplasmic binding protein-like II"/>
    <property type="match status" value="1"/>
</dbReference>
<comment type="caution">
    <text evidence="6">The sequence shown here is derived from an EMBL/GenBank/DDBJ whole genome shotgun (WGS) entry which is preliminary data.</text>
</comment>
<evidence type="ECO:0000256" key="3">
    <source>
        <dbReference type="ARBA" id="ARBA00023125"/>
    </source>
</evidence>
<proteinExistence type="inferred from homology"/>
<organism evidence="6 7">
    <name type="scientific">Alcaligenes faecalis</name>
    <dbReference type="NCBI Taxonomy" id="511"/>
    <lineage>
        <taxon>Bacteria</taxon>
        <taxon>Pseudomonadati</taxon>
        <taxon>Pseudomonadota</taxon>
        <taxon>Betaproteobacteria</taxon>
        <taxon>Burkholderiales</taxon>
        <taxon>Alcaligenaceae</taxon>
        <taxon>Alcaligenes</taxon>
    </lineage>
</organism>
<dbReference type="PANTHER" id="PTHR30126">
    <property type="entry name" value="HTH-TYPE TRANSCRIPTIONAL REGULATOR"/>
    <property type="match status" value="1"/>
</dbReference>
<sequence length="307" mass="34023">MQFKGLLQVSDFDLRLLRVFRTVAQVGSFSAAEGVLGITRSAISLHMSDLEKRLGGIRLCQRGRAGFALTEEGRQVLRASETLMAAVENFRSEVNQLHSSLRGDLNIGLMNSLISQPHMHITSALRALRQNSEAVRVHISMSTPGEIERGLLDGRLHMGVLPETNSLSGLEYRTLYAEPYFLYCSWEHPLFEAVQTGTVSQDTLCRAAAIAPAYRMSPEAIGQHQDLNCVATASDREGIAFLILTGEYIGFLPEHVAARWVEKGQMIAVDPQQRQFTIPLSLAMRKDRRAHAIVDYFLGLLDSAAQN</sequence>
<dbReference type="InterPro" id="IPR000847">
    <property type="entry name" value="LysR_HTH_N"/>
</dbReference>
<evidence type="ECO:0000313" key="7">
    <source>
        <dbReference type="Proteomes" id="UP000245216"/>
    </source>
</evidence>
<dbReference type="AlphaFoldDB" id="A0A2U2BMH7"/>
<dbReference type="Proteomes" id="UP000245216">
    <property type="component" value="Unassembled WGS sequence"/>
</dbReference>
<dbReference type="PANTHER" id="PTHR30126:SF98">
    <property type="entry name" value="HTH-TYPE TRANSCRIPTIONAL ACTIVATOR BAUR"/>
    <property type="match status" value="1"/>
</dbReference>
<reference evidence="6 7" key="2">
    <citation type="submission" date="2018-05" db="EMBL/GenBank/DDBJ databases">
        <authorList>
            <person name="Lanie J.A."/>
            <person name="Ng W.-L."/>
            <person name="Kazmierczak K.M."/>
            <person name="Andrzejewski T.M."/>
            <person name="Davidsen T.M."/>
            <person name="Wayne K.J."/>
            <person name="Tettelin H."/>
            <person name="Glass J.I."/>
            <person name="Rusch D."/>
            <person name="Podicherti R."/>
            <person name="Tsui H.-C.T."/>
            <person name="Winkler M.E."/>
        </authorList>
    </citation>
    <scope>NUCLEOTIDE SEQUENCE [LARGE SCALE GENOMIC DNA]</scope>
    <source>
        <strain evidence="6 7">YBY</strain>
    </source>
</reference>
<protein>
    <submittedName>
        <fullName evidence="6">LysR family transcriptional regulator</fullName>
    </submittedName>
</protein>
<dbReference type="PROSITE" id="PS50931">
    <property type="entry name" value="HTH_LYSR"/>
    <property type="match status" value="1"/>
</dbReference>
<gene>
    <name evidence="6" type="ORF">DF183_00325</name>
</gene>
<dbReference type="KEGG" id="afa:UZ73_04530"/>
<evidence type="ECO:0000256" key="2">
    <source>
        <dbReference type="ARBA" id="ARBA00023015"/>
    </source>
</evidence>
<dbReference type="Pfam" id="PF00126">
    <property type="entry name" value="HTH_1"/>
    <property type="match status" value="1"/>
</dbReference>
<dbReference type="GO" id="GO:0003700">
    <property type="term" value="F:DNA-binding transcription factor activity"/>
    <property type="evidence" value="ECO:0007669"/>
    <property type="project" value="InterPro"/>
</dbReference>
<evidence type="ECO:0000256" key="1">
    <source>
        <dbReference type="ARBA" id="ARBA00009437"/>
    </source>
</evidence>
<accession>A0A2U2BMH7</accession>
<reference evidence="6 7" key="1">
    <citation type="submission" date="2018-05" db="EMBL/GenBank/DDBJ databases">
        <title>Genome Sequence of an Efficient Indole-Degrading Bacterium, Alcaligenes sp.YBY.</title>
        <authorList>
            <person name="Yang B."/>
        </authorList>
    </citation>
    <scope>NUCLEOTIDE SEQUENCE [LARGE SCALE GENOMIC DNA]</scope>
    <source>
        <strain evidence="6 7">YBY</strain>
    </source>
</reference>
<evidence type="ECO:0000259" key="5">
    <source>
        <dbReference type="PROSITE" id="PS50931"/>
    </source>
</evidence>
<dbReference type="InterPro" id="IPR005119">
    <property type="entry name" value="LysR_subst-bd"/>
</dbReference>
<dbReference type="SUPFAM" id="SSF46785">
    <property type="entry name" value="Winged helix' DNA-binding domain"/>
    <property type="match status" value="1"/>
</dbReference>